<accession>A0A1I8GG58</accession>
<dbReference type="PANTHER" id="PTHR46280">
    <property type="entry name" value="PLECKSTRIN HOMOLOGY DOMAIN-CONTAINING FAMILY F MEMBER 2-RELATED"/>
    <property type="match status" value="1"/>
</dbReference>
<evidence type="ECO:0000256" key="1">
    <source>
        <dbReference type="ARBA" id="ARBA00022723"/>
    </source>
</evidence>
<dbReference type="InterPro" id="IPR051765">
    <property type="entry name" value="PH_domain-containing_F"/>
</dbReference>
<dbReference type="Pfam" id="PF00169">
    <property type="entry name" value="PH"/>
    <property type="match status" value="1"/>
</dbReference>
<dbReference type="Gene3D" id="2.30.29.30">
    <property type="entry name" value="Pleckstrin-homology domain (PH domain)/Phosphotyrosine-binding domain (PTB)"/>
    <property type="match status" value="1"/>
</dbReference>
<dbReference type="InterPro" id="IPR000306">
    <property type="entry name" value="Znf_FYVE"/>
</dbReference>
<protein>
    <submittedName>
        <fullName evidence="8 9">FYVE-type domain-containing protein</fullName>
    </submittedName>
</protein>
<proteinExistence type="predicted"/>
<feature type="domain" description="FYVE-type" evidence="6">
    <location>
        <begin position="155"/>
        <end position="214"/>
    </location>
</feature>
<evidence type="ECO:0000313" key="7">
    <source>
        <dbReference type="Proteomes" id="UP000095280"/>
    </source>
</evidence>
<dbReference type="Pfam" id="PF01363">
    <property type="entry name" value="FYVE"/>
    <property type="match status" value="1"/>
</dbReference>
<dbReference type="SUPFAM" id="SSF50729">
    <property type="entry name" value="PH domain-like"/>
    <property type="match status" value="1"/>
</dbReference>
<evidence type="ECO:0000256" key="2">
    <source>
        <dbReference type="ARBA" id="ARBA00022771"/>
    </source>
</evidence>
<feature type="domain" description="PH" evidence="5">
    <location>
        <begin position="39"/>
        <end position="131"/>
    </location>
</feature>
<organism evidence="7 8">
    <name type="scientific">Macrostomum lignano</name>
    <dbReference type="NCBI Taxonomy" id="282301"/>
    <lineage>
        <taxon>Eukaryota</taxon>
        <taxon>Metazoa</taxon>
        <taxon>Spiralia</taxon>
        <taxon>Lophotrochozoa</taxon>
        <taxon>Platyhelminthes</taxon>
        <taxon>Rhabditophora</taxon>
        <taxon>Macrostomorpha</taxon>
        <taxon>Macrostomida</taxon>
        <taxon>Macrostomidae</taxon>
        <taxon>Macrostomum</taxon>
    </lineage>
</organism>
<dbReference type="InterPro" id="IPR011011">
    <property type="entry name" value="Znf_FYVE_PHD"/>
</dbReference>
<dbReference type="GO" id="GO:0035091">
    <property type="term" value="F:phosphatidylinositol binding"/>
    <property type="evidence" value="ECO:0007669"/>
    <property type="project" value="TreeGrafter"/>
</dbReference>
<dbReference type="PROSITE" id="PS50003">
    <property type="entry name" value="PH_DOMAIN"/>
    <property type="match status" value="1"/>
</dbReference>
<dbReference type="InterPro" id="IPR013083">
    <property type="entry name" value="Znf_RING/FYVE/PHD"/>
</dbReference>
<dbReference type="Proteomes" id="UP000095280">
    <property type="component" value="Unplaced"/>
</dbReference>
<dbReference type="AlphaFoldDB" id="A0A1I8GG58"/>
<dbReference type="GO" id="GO:0008270">
    <property type="term" value="F:zinc ion binding"/>
    <property type="evidence" value="ECO:0007669"/>
    <property type="project" value="UniProtKB-KW"/>
</dbReference>
<sequence length="253" mass="27848">MSSANLFRLSTSDLNVSRISTIEQCFGDSGIPLLRTGRVLIAEGVLLKVCRKRPKKRQFFLFNDLLVYGNIVISKKKYTKQQIIELDDVRAQLTQEEKGFQVISPKKSFTVYTNTSLEASKWVQYINKYAKDCTEHRDVAQAASAAEVAPVWIPDKAQQKCMLCSASFTVINRRHHCRRCGHLVCQSCSNRKWVLPAQSKKPQRICSSCYTSLLSGGSIGDSEADAAPVEAAAAPAVVAASTDGSSTSECDSD</sequence>
<dbReference type="InterPro" id="IPR011993">
    <property type="entry name" value="PH-like_dom_sf"/>
</dbReference>
<dbReference type="WBParaSite" id="maker-uti_cns_0002015-snap-gene-0.2-mRNA-1">
    <property type="protein sequence ID" value="maker-uti_cns_0002015-snap-gene-0.2-mRNA-1"/>
    <property type="gene ID" value="maker-uti_cns_0002015-snap-gene-0.2"/>
</dbReference>
<dbReference type="InterPro" id="IPR001849">
    <property type="entry name" value="PH_domain"/>
</dbReference>
<dbReference type="SUPFAM" id="SSF57903">
    <property type="entry name" value="FYVE/PHD zinc finger"/>
    <property type="match status" value="1"/>
</dbReference>
<keyword evidence="2 4" id="KW-0863">Zinc-finger</keyword>
<evidence type="ECO:0000259" key="5">
    <source>
        <dbReference type="PROSITE" id="PS50003"/>
    </source>
</evidence>
<dbReference type="GO" id="GO:0007032">
    <property type="term" value="P:endosome organization"/>
    <property type="evidence" value="ECO:0007669"/>
    <property type="project" value="TreeGrafter"/>
</dbReference>
<evidence type="ECO:0000256" key="3">
    <source>
        <dbReference type="ARBA" id="ARBA00022833"/>
    </source>
</evidence>
<evidence type="ECO:0000313" key="8">
    <source>
        <dbReference type="WBParaSite" id="maker-uti_cns_0001857-snap-gene-0.2-mRNA-1"/>
    </source>
</evidence>
<name>A0A1I8GG58_9PLAT</name>
<dbReference type="WBParaSite" id="maker-uti_cns_0001857-snap-gene-0.2-mRNA-1">
    <property type="protein sequence ID" value="maker-uti_cns_0001857-snap-gene-0.2-mRNA-1"/>
    <property type="gene ID" value="maker-uti_cns_0001857-snap-gene-0.2"/>
</dbReference>
<dbReference type="SMART" id="SM00064">
    <property type="entry name" value="FYVE"/>
    <property type="match status" value="1"/>
</dbReference>
<reference evidence="8 9" key="1">
    <citation type="submission" date="2016-11" db="UniProtKB">
        <authorList>
            <consortium name="WormBaseParasite"/>
        </authorList>
    </citation>
    <scope>IDENTIFICATION</scope>
</reference>
<dbReference type="PANTHER" id="PTHR46280:SF3">
    <property type="entry name" value="PLECKSTRIN HOMOLOGY DOMAIN-CONTAINING FAMILY F MEMBER 1 HOMOLOG"/>
    <property type="match status" value="1"/>
</dbReference>
<dbReference type="GO" id="GO:0005769">
    <property type="term" value="C:early endosome"/>
    <property type="evidence" value="ECO:0007669"/>
    <property type="project" value="TreeGrafter"/>
</dbReference>
<evidence type="ECO:0000313" key="9">
    <source>
        <dbReference type="WBParaSite" id="maker-uti_cns_0002015-snap-gene-0.2-mRNA-1"/>
    </source>
</evidence>
<dbReference type="InterPro" id="IPR037871">
    <property type="entry name" value="PH_Phafin"/>
</dbReference>
<dbReference type="Gene3D" id="3.30.40.10">
    <property type="entry name" value="Zinc/RING finger domain, C3HC4 (zinc finger)"/>
    <property type="match status" value="1"/>
</dbReference>
<keyword evidence="3" id="KW-0862">Zinc</keyword>
<evidence type="ECO:0000259" key="6">
    <source>
        <dbReference type="PROSITE" id="PS50178"/>
    </source>
</evidence>
<dbReference type="SMART" id="SM00233">
    <property type="entry name" value="PH"/>
    <property type="match status" value="1"/>
</dbReference>
<dbReference type="PROSITE" id="PS50178">
    <property type="entry name" value="ZF_FYVE"/>
    <property type="match status" value="1"/>
</dbReference>
<dbReference type="GO" id="GO:0008333">
    <property type="term" value="P:endosome to lysosome transport"/>
    <property type="evidence" value="ECO:0007669"/>
    <property type="project" value="TreeGrafter"/>
</dbReference>
<dbReference type="CDD" id="cd01218">
    <property type="entry name" value="PH_Phafin2-like"/>
    <property type="match status" value="1"/>
</dbReference>
<dbReference type="InterPro" id="IPR017455">
    <property type="entry name" value="Znf_FYVE-rel"/>
</dbReference>
<keyword evidence="1" id="KW-0479">Metal-binding</keyword>
<evidence type="ECO:0000256" key="4">
    <source>
        <dbReference type="PROSITE-ProRule" id="PRU00091"/>
    </source>
</evidence>
<keyword evidence="7" id="KW-1185">Reference proteome</keyword>